<feature type="compositionally biased region" description="Low complexity" evidence="1">
    <location>
        <begin position="26"/>
        <end position="41"/>
    </location>
</feature>
<accession>K4AEK3</accession>
<dbReference type="HOGENOM" id="CLU_1196617_0_0_1"/>
<protein>
    <submittedName>
        <fullName evidence="2">Uncharacterized protein</fullName>
    </submittedName>
</protein>
<keyword evidence="3" id="KW-1185">Reference proteome</keyword>
<dbReference type="EMBL" id="AGNK02006130">
    <property type="status" value="NOT_ANNOTATED_CDS"/>
    <property type="molecule type" value="Genomic_DNA"/>
</dbReference>
<feature type="region of interest" description="Disordered" evidence="1">
    <location>
        <begin position="14"/>
        <end position="46"/>
    </location>
</feature>
<name>K4AEK3_SETIT</name>
<evidence type="ECO:0000256" key="1">
    <source>
        <dbReference type="SAM" id="MobiDB-lite"/>
    </source>
</evidence>
<reference evidence="3" key="1">
    <citation type="journal article" date="2012" name="Nat. Biotechnol.">
        <title>Reference genome sequence of the model plant Setaria.</title>
        <authorList>
            <person name="Bennetzen J.L."/>
            <person name="Schmutz J."/>
            <person name="Wang H."/>
            <person name="Percifield R."/>
            <person name="Hawkins J."/>
            <person name="Pontaroli A.C."/>
            <person name="Estep M."/>
            <person name="Feng L."/>
            <person name="Vaughn J.N."/>
            <person name="Grimwood J."/>
            <person name="Jenkins J."/>
            <person name="Barry K."/>
            <person name="Lindquist E."/>
            <person name="Hellsten U."/>
            <person name="Deshpande S."/>
            <person name="Wang X."/>
            <person name="Wu X."/>
            <person name="Mitros T."/>
            <person name="Triplett J."/>
            <person name="Yang X."/>
            <person name="Ye C.Y."/>
            <person name="Mauro-Herrera M."/>
            <person name="Wang L."/>
            <person name="Li P."/>
            <person name="Sharma M."/>
            <person name="Sharma R."/>
            <person name="Ronald P.C."/>
            <person name="Panaud O."/>
            <person name="Kellogg E.A."/>
            <person name="Brutnell T.P."/>
            <person name="Doust A.N."/>
            <person name="Tuskan G.A."/>
            <person name="Rokhsar D."/>
            <person name="Devos K.M."/>
        </authorList>
    </citation>
    <scope>NUCLEOTIDE SEQUENCE [LARGE SCALE GENOMIC DNA]</scope>
    <source>
        <strain evidence="3">cv. Yugu1</strain>
    </source>
</reference>
<evidence type="ECO:0000313" key="2">
    <source>
        <dbReference type="EnsemblPlants" id="KQK92616"/>
    </source>
</evidence>
<dbReference type="eggNOG" id="ENOG502SZZK">
    <property type="taxonomic scope" value="Eukaryota"/>
</dbReference>
<organism evidence="2 3">
    <name type="scientific">Setaria italica</name>
    <name type="common">Foxtail millet</name>
    <name type="synonym">Panicum italicum</name>
    <dbReference type="NCBI Taxonomy" id="4555"/>
    <lineage>
        <taxon>Eukaryota</taxon>
        <taxon>Viridiplantae</taxon>
        <taxon>Streptophyta</taxon>
        <taxon>Embryophyta</taxon>
        <taxon>Tracheophyta</taxon>
        <taxon>Spermatophyta</taxon>
        <taxon>Magnoliopsida</taxon>
        <taxon>Liliopsida</taxon>
        <taxon>Poales</taxon>
        <taxon>Poaceae</taxon>
        <taxon>PACMAD clade</taxon>
        <taxon>Panicoideae</taxon>
        <taxon>Panicodae</taxon>
        <taxon>Paniceae</taxon>
        <taxon>Cenchrinae</taxon>
        <taxon>Setaria</taxon>
    </lineage>
</organism>
<sequence length="232" mass="24498">MDGDPQQRLRAVGDVLAGGDERTHLGEPAGALELAGAAGDGQPAQRRAHLVHPEEVDGVPVLAALHHGRERHHLRRPVCGARHVHALRAPQRLRAEVRPARQHVVDDGDRAEPEAEPVGAELHLRRGRRGRGAAPGLQEPCAGQAGVQRDAVVAVHRRHLPVGVGDRHAVPGRAEADGAREGDLPVVDVAEQARDGPRRRARAAQDVVHVEFQRRVRAAGAGAGAADTAGAA</sequence>
<dbReference type="InParanoid" id="K4AEK3"/>
<dbReference type="Gramene" id="KQK92616">
    <property type="protein sequence ID" value="KQK92616"/>
    <property type="gene ID" value="SETIT_037310mg"/>
</dbReference>
<dbReference type="AlphaFoldDB" id="K4AEK3"/>
<proteinExistence type="predicted"/>
<evidence type="ECO:0000313" key="3">
    <source>
        <dbReference type="Proteomes" id="UP000004995"/>
    </source>
</evidence>
<dbReference type="Proteomes" id="UP000004995">
    <property type="component" value="Unassembled WGS sequence"/>
</dbReference>
<dbReference type="EnsemblPlants" id="KQK92616">
    <property type="protein sequence ID" value="KQK92616"/>
    <property type="gene ID" value="SETIT_037310mg"/>
</dbReference>
<reference evidence="2" key="2">
    <citation type="submission" date="2018-08" db="UniProtKB">
        <authorList>
            <consortium name="EnsemblPlants"/>
        </authorList>
    </citation>
    <scope>IDENTIFICATION</scope>
    <source>
        <strain evidence="2">Yugu1</strain>
    </source>
</reference>